<proteinExistence type="predicted"/>
<name>A0A444Z5V1_ARAHY</name>
<evidence type="ECO:0000313" key="1">
    <source>
        <dbReference type="EMBL" id="RYR09540.1"/>
    </source>
</evidence>
<protein>
    <submittedName>
        <fullName evidence="1">Uncharacterized protein</fullName>
    </submittedName>
</protein>
<keyword evidence="2" id="KW-1185">Reference proteome</keyword>
<organism evidence="1 2">
    <name type="scientific">Arachis hypogaea</name>
    <name type="common">Peanut</name>
    <dbReference type="NCBI Taxonomy" id="3818"/>
    <lineage>
        <taxon>Eukaryota</taxon>
        <taxon>Viridiplantae</taxon>
        <taxon>Streptophyta</taxon>
        <taxon>Embryophyta</taxon>
        <taxon>Tracheophyta</taxon>
        <taxon>Spermatophyta</taxon>
        <taxon>Magnoliopsida</taxon>
        <taxon>eudicotyledons</taxon>
        <taxon>Gunneridae</taxon>
        <taxon>Pentapetalae</taxon>
        <taxon>rosids</taxon>
        <taxon>fabids</taxon>
        <taxon>Fabales</taxon>
        <taxon>Fabaceae</taxon>
        <taxon>Papilionoideae</taxon>
        <taxon>50 kb inversion clade</taxon>
        <taxon>dalbergioids sensu lato</taxon>
        <taxon>Dalbergieae</taxon>
        <taxon>Pterocarpus clade</taxon>
        <taxon>Arachis</taxon>
    </lineage>
</organism>
<reference evidence="1 2" key="1">
    <citation type="submission" date="2019-01" db="EMBL/GenBank/DDBJ databases">
        <title>Sequencing of cultivated peanut Arachis hypogaea provides insights into genome evolution and oil improvement.</title>
        <authorList>
            <person name="Chen X."/>
        </authorList>
    </citation>
    <scope>NUCLEOTIDE SEQUENCE [LARGE SCALE GENOMIC DNA]</scope>
    <source>
        <strain evidence="2">cv. Fuhuasheng</strain>
        <tissue evidence="1">Leaves</tissue>
    </source>
</reference>
<gene>
    <name evidence="1" type="ORF">Ahy_B05g077890</name>
</gene>
<comment type="caution">
    <text evidence="1">The sequence shown here is derived from an EMBL/GenBank/DDBJ whole genome shotgun (WGS) entry which is preliminary data.</text>
</comment>
<dbReference type="Proteomes" id="UP000289738">
    <property type="component" value="Chromosome B05"/>
</dbReference>
<dbReference type="EMBL" id="SDMP01000015">
    <property type="protein sequence ID" value="RYR09540.1"/>
    <property type="molecule type" value="Genomic_DNA"/>
</dbReference>
<dbReference type="AlphaFoldDB" id="A0A444Z5V1"/>
<sequence length="216" mass="24468">MSMKVQSNSFHIQHDSFSEAEHLNGKLLEGNTVAGVTGDKNAVHPYRVGLLSDLTLTLSTFLPVVSINNDSKDQSDFSIRLKMYNEVQRCFLTVGLVYPDDLFLFLVNSLLEEPSLGVRKVLSELIVVMASHCYLVSSSGELFIEYLVRHCALTDNNRGDLDILNKRVEVCLYFNLHWYFHVCGNMSRTYGSRRDQALPSCSCYQLVEGLLHLIIR</sequence>
<accession>A0A444Z5V1</accession>
<evidence type="ECO:0000313" key="2">
    <source>
        <dbReference type="Proteomes" id="UP000289738"/>
    </source>
</evidence>